<proteinExistence type="predicted"/>
<dbReference type="EMBL" id="VSRR010010542">
    <property type="protein sequence ID" value="MPC51966.1"/>
    <property type="molecule type" value="Genomic_DNA"/>
</dbReference>
<gene>
    <name evidence="2" type="ORF">E2C01_045824</name>
</gene>
<organism evidence="2 3">
    <name type="scientific">Portunus trituberculatus</name>
    <name type="common">Swimming crab</name>
    <name type="synonym">Neptunus trituberculatus</name>
    <dbReference type="NCBI Taxonomy" id="210409"/>
    <lineage>
        <taxon>Eukaryota</taxon>
        <taxon>Metazoa</taxon>
        <taxon>Ecdysozoa</taxon>
        <taxon>Arthropoda</taxon>
        <taxon>Crustacea</taxon>
        <taxon>Multicrustacea</taxon>
        <taxon>Malacostraca</taxon>
        <taxon>Eumalacostraca</taxon>
        <taxon>Eucarida</taxon>
        <taxon>Decapoda</taxon>
        <taxon>Pleocyemata</taxon>
        <taxon>Brachyura</taxon>
        <taxon>Eubrachyura</taxon>
        <taxon>Portunoidea</taxon>
        <taxon>Portunidae</taxon>
        <taxon>Portuninae</taxon>
        <taxon>Portunus</taxon>
    </lineage>
</organism>
<evidence type="ECO:0000256" key="1">
    <source>
        <dbReference type="SAM" id="MobiDB-lite"/>
    </source>
</evidence>
<dbReference type="AlphaFoldDB" id="A0A5B7G2F1"/>
<feature type="region of interest" description="Disordered" evidence="1">
    <location>
        <begin position="1"/>
        <end position="38"/>
    </location>
</feature>
<sequence length="187" mass="20820">MNRAAGETEEPHRCCKRDSQPASHHHHPHSLAAVSSSSSPAFPLIGRLLIFMEKSHVINSANVPRLQHRWINEMRKQEEEHVTAALWNERTTRSHKGDTRMSEGRQEARTKAAVKQVPRFYKGDAQMAGGKIQDADVGGFETGAVALSADGTLLHEERRGFRTSFPLLPLARLFLESSPSEELPGKP</sequence>
<name>A0A5B7G2F1_PORTR</name>
<comment type="caution">
    <text evidence="2">The sequence shown here is derived from an EMBL/GenBank/DDBJ whole genome shotgun (WGS) entry which is preliminary data.</text>
</comment>
<feature type="compositionally biased region" description="Basic and acidic residues" evidence="1">
    <location>
        <begin position="9"/>
        <end position="19"/>
    </location>
</feature>
<protein>
    <submittedName>
        <fullName evidence="2">Uncharacterized protein</fullName>
    </submittedName>
</protein>
<keyword evidence="3" id="KW-1185">Reference proteome</keyword>
<reference evidence="2 3" key="1">
    <citation type="submission" date="2019-05" db="EMBL/GenBank/DDBJ databases">
        <title>Another draft genome of Portunus trituberculatus and its Hox gene families provides insights of decapod evolution.</title>
        <authorList>
            <person name="Jeong J.-H."/>
            <person name="Song I."/>
            <person name="Kim S."/>
            <person name="Choi T."/>
            <person name="Kim D."/>
            <person name="Ryu S."/>
            <person name="Kim W."/>
        </authorList>
    </citation>
    <scope>NUCLEOTIDE SEQUENCE [LARGE SCALE GENOMIC DNA]</scope>
    <source>
        <tissue evidence="2">Muscle</tissue>
    </source>
</reference>
<evidence type="ECO:0000313" key="3">
    <source>
        <dbReference type="Proteomes" id="UP000324222"/>
    </source>
</evidence>
<dbReference type="Proteomes" id="UP000324222">
    <property type="component" value="Unassembled WGS sequence"/>
</dbReference>
<evidence type="ECO:0000313" key="2">
    <source>
        <dbReference type="EMBL" id="MPC51966.1"/>
    </source>
</evidence>
<accession>A0A5B7G2F1</accession>